<keyword evidence="2" id="KW-1003">Cell membrane</keyword>
<dbReference type="SUPFAM" id="SSF103190">
    <property type="entry name" value="Sensory domain-like"/>
    <property type="match status" value="1"/>
</dbReference>
<evidence type="ECO:0000256" key="5">
    <source>
        <dbReference type="ARBA" id="ARBA00029447"/>
    </source>
</evidence>
<dbReference type="SMART" id="SM00304">
    <property type="entry name" value="HAMP"/>
    <property type="match status" value="1"/>
</dbReference>
<protein>
    <recommendedName>
        <fullName evidence="12">Chemotaxis protein</fullName>
    </recommendedName>
</protein>
<dbReference type="CDD" id="cd12913">
    <property type="entry name" value="PDC1_MCP_like"/>
    <property type="match status" value="1"/>
</dbReference>
<dbReference type="CDD" id="cd06225">
    <property type="entry name" value="HAMP"/>
    <property type="match status" value="1"/>
</dbReference>
<dbReference type="eggNOG" id="COG0840">
    <property type="taxonomic scope" value="Bacteria"/>
</dbReference>
<gene>
    <name evidence="10" type="ORF">ET33_08130</name>
</gene>
<keyword evidence="7" id="KW-0812">Transmembrane</keyword>
<evidence type="ECO:0008006" key="12">
    <source>
        <dbReference type="Google" id="ProtNLM"/>
    </source>
</evidence>
<proteinExistence type="inferred from homology"/>
<evidence type="ECO:0000313" key="10">
    <source>
        <dbReference type="EMBL" id="KEQ24686.1"/>
    </source>
</evidence>
<dbReference type="SUPFAM" id="SSF58104">
    <property type="entry name" value="Methyl-accepting chemotaxis protein (MCP) signaling domain"/>
    <property type="match status" value="1"/>
</dbReference>
<feature type="transmembrane region" description="Helical" evidence="7">
    <location>
        <begin position="319"/>
        <end position="341"/>
    </location>
</feature>
<evidence type="ECO:0000256" key="4">
    <source>
        <dbReference type="ARBA" id="ARBA00023224"/>
    </source>
</evidence>
<dbReference type="PROSITE" id="PS50885">
    <property type="entry name" value="HAMP"/>
    <property type="match status" value="1"/>
</dbReference>
<dbReference type="PROSITE" id="PS50111">
    <property type="entry name" value="CHEMOTAXIS_TRANSDUC_2"/>
    <property type="match status" value="1"/>
</dbReference>
<dbReference type="Pfam" id="PF00015">
    <property type="entry name" value="MCPsignal"/>
    <property type="match status" value="1"/>
</dbReference>
<keyword evidence="7" id="KW-1133">Transmembrane helix</keyword>
<dbReference type="GO" id="GO:0005886">
    <property type="term" value="C:plasma membrane"/>
    <property type="evidence" value="ECO:0007669"/>
    <property type="project" value="UniProtKB-SubCell"/>
</dbReference>
<dbReference type="Gene3D" id="1.10.287.950">
    <property type="entry name" value="Methyl-accepting chemotaxis protein"/>
    <property type="match status" value="1"/>
</dbReference>
<comment type="similarity">
    <text evidence="5">Belongs to the methyl-accepting chemotaxis (MCP) protein family.</text>
</comment>
<comment type="subcellular location">
    <subcellularLocation>
        <location evidence="1">Cell membrane</location>
    </subcellularLocation>
</comment>
<evidence type="ECO:0000256" key="2">
    <source>
        <dbReference type="ARBA" id="ARBA00022475"/>
    </source>
</evidence>
<keyword evidence="4 6" id="KW-0807">Transducer</keyword>
<dbReference type="AlphaFoldDB" id="A0A081P1W3"/>
<dbReference type="InterPro" id="IPR004089">
    <property type="entry name" value="MCPsignal_dom"/>
</dbReference>
<dbReference type="PANTHER" id="PTHR32089">
    <property type="entry name" value="METHYL-ACCEPTING CHEMOTAXIS PROTEIN MCPB"/>
    <property type="match status" value="1"/>
</dbReference>
<dbReference type="EMBL" id="JNVM01000015">
    <property type="protein sequence ID" value="KEQ24686.1"/>
    <property type="molecule type" value="Genomic_DNA"/>
</dbReference>
<dbReference type="CDD" id="cd11386">
    <property type="entry name" value="MCP_signal"/>
    <property type="match status" value="1"/>
</dbReference>
<sequence>MSNDIWKMVLYIHPKGAAFMRLRSVKAKTFLLFMPAVLVLFAAVLVAAYVYAKGIILDQSRYGMNEQLKSISNDIDTRLVAHMRLPEMIAHTVEDTYTKLTLQDYQSMMKGGVRVNGETFGLGIFFEPGVYNPKTKYFSTYAFRDKDSIKSTEDYNDPAYDYLNQNWYKAAVNQKDTVYTDPYYDNVTKVSMVTASAPVYNTAKQFIGVVTGDIDLSTLQKTVADMKVGATGWALLIHKDGTYLAGPDQGKVMKSKLQQDPDSALAGLGQELLQNKNGNTTYAGANGVNHVFYKEIPRTQWILAVVMPDKEWTEPLTQLLFKLCLIGLAGILLIAAVILVYSRGITIQIAKLNKLSEKLVAGDFTHHIAVSSRDEFGQMSEHFNRTTGELRQMLNKVSEHTLHAASTSEQLSASAEQTSKVAENISTTIQEVALGADVQLRGAEETVRAMDELTLGIQRIAESSSLVRDSSEETTAKASEGNEKIQEAVAGMNHVNENAKQTADIIRQLNARSREIGKIMEVITGISNQTNVLSLNAGIEAARAGEHGKGFAVVAHEIRKLSEQTKQSAEQVGELIGQIRSFAAEAAASVETGAVEMERGTRLVGQAGEAFQAILHHIHAMDDQIQEVSAASQQMSASSEQVNATTQELSRIAREAAANAQHVAASSEEQLAAMEEIAASSESLTLMVEELRELMSRFKV</sequence>
<evidence type="ECO:0000256" key="1">
    <source>
        <dbReference type="ARBA" id="ARBA00004236"/>
    </source>
</evidence>
<name>A0A081P1W3_9BACL</name>
<dbReference type="GO" id="GO:0007165">
    <property type="term" value="P:signal transduction"/>
    <property type="evidence" value="ECO:0007669"/>
    <property type="project" value="UniProtKB-KW"/>
</dbReference>
<evidence type="ECO:0000259" key="9">
    <source>
        <dbReference type="PROSITE" id="PS50885"/>
    </source>
</evidence>
<evidence type="ECO:0000256" key="3">
    <source>
        <dbReference type="ARBA" id="ARBA00023136"/>
    </source>
</evidence>
<dbReference type="SMART" id="SM00283">
    <property type="entry name" value="MA"/>
    <property type="match status" value="1"/>
</dbReference>
<dbReference type="InterPro" id="IPR003660">
    <property type="entry name" value="HAMP_dom"/>
</dbReference>
<keyword evidence="11" id="KW-1185">Reference proteome</keyword>
<keyword evidence="3 7" id="KW-0472">Membrane</keyword>
<dbReference type="Gene3D" id="3.30.450.20">
    <property type="entry name" value="PAS domain"/>
    <property type="match status" value="2"/>
</dbReference>
<dbReference type="Proteomes" id="UP000028123">
    <property type="component" value="Unassembled WGS sequence"/>
</dbReference>
<dbReference type="PANTHER" id="PTHR32089:SF112">
    <property type="entry name" value="LYSOZYME-LIKE PROTEIN-RELATED"/>
    <property type="match status" value="1"/>
</dbReference>
<evidence type="ECO:0000256" key="6">
    <source>
        <dbReference type="PROSITE-ProRule" id="PRU00284"/>
    </source>
</evidence>
<evidence type="ECO:0000256" key="7">
    <source>
        <dbReference type="SAM" id="Phobius"/>
    </source>
</evidence>
<accession>A0A081P1W3</accession>
<dbReference type="InterPro" id="IPR029151">
    <property type="entry name" value="Sensor-like_sf"/>
</dbReference>
<evidence type="ECO:0000313" key="11">
    <source>
        <dbReference type="Proteomes" id="UP000028123"/>
    </source>
</evidence>
<reference evidence="10 11" key="1">
    <citation type="submission" date="2014-06" db="EMBL/GenBank/DDBJ databases">
        <title>Draft genome sequence of Paenibacillus sp. MSt1.</title>
        <authorList>
            <person name="Aw Y.K."/>
            <person name="Ong K.S."/>
            <person name="Gan H.M."/>
            <person name="Lee S.M."/>
        </authorList>
    </citation>
    <scope>NUCLEOTIDE SEQUENCE [LARGE SCALE GENOMIC DNA]</scope>
    <source>
        <strain evidence="10 11">MSt1</strain>
    </source>
</reference>
<evidence type="ECO:0000259" key="8">
    <source>
        <dbReference type="PROSITE" id="PS50111"/>
    </source>
</evidence>
<dbReference type="Pfam" id="PF22673">
    <property type="entry name" value="MCP-like_PDC_1"/>
    <property type="match status" value="1"/>
</dbReference>
<feature type="domain" description="Methyl-accepting transducer" evidence="8">
    <location>
        <begin position="414"/>
        <end position="650"/>
    </location>
</feature>
<dbReference type="Pfam" id="PF00672">
    <property type="entry name" value="HAMP"/>
    <property type="match status" value="1"/>
</dbReference>
<feature type="domain" description="HAMP" evidence="9">
    <location>
        <begin position="343"/>
        <end position="395"/>
    </location>
</feature>
<dbReference type="CDD" id="cd12912">
    <property type="entry name" value="PDC2_MCP_like"/>
    <property type="match status" value="1"/>
</dbReference>
<organism evidence="10 11">
    <name type="scientific">Paenibacillus tyrfis</name>
    <dbReference type="NCBI Taxonomy" id="1501230"/>
    <lineage>
        <taxon>Bacteria</taxon>
        <taxon>Bacillati</taxon>
        <taxon>Bacillota</taxon>
        <taxon>Bacilli</taxon>
        <taxon>Bacillales</taxon>
        <taxon>Paenibacillaceae</taxon>
        <taxon>Paenibacillus</taxon>
    </lineage>
</organism>
<comment type="caution">
    <text evidence="10">The sequence shown here is derived from an EMBL/GenBank/DDBJ whole genome shotgun (WGS) entry which is preliminary data.</text>
</comment>
<dbReference type="Gene3D" id="6.10.340.10">
    <property type="match status" value="1"/>
</dbReference>